<feature type="compositionally biased region" description="Polar residues" evidence="1">
    <location>
        <begin position="300"/>
        <end position="311"/>
    </location>
</feature>
<feature type="compositionally biased region" description="Low complexity" evidence="1">
    <location>
        <begin position="386"/>
        <end position="404"/>
    </location>
</feature>
<feature type="region of interest" description="Disordered" evidence="1">
    <location>
        <begin position="269"/>
        <end position="408"/>
    </location>
</feature>
<evidence type="ECO:0000313" key="2">
    <source>
        <dbReference type="EMBL" id="GLB39921.1"/>
    </source>
</evidence>
<organism evidence="2 3">
    <name type="scientific">Lyophyllum shimeji</name>
    <name type="common">Hon-shimeji</name>
    <name type="synonym">Tricholoma shimeji</name>
    <dbReference type="NCBI Taxonomy" id="47721"/>
    <lineage>
        <taxon>Eukaryota</taxon>
        <taxon>Fungi</taxon>
        <taxon>Dikarya</taxon>
        <taxon>Basidiomycota</taxon>
        <taxon>Agaricomycotina</taxon>
        <taxon>Agaricomycetes</taxon>
        <taxon>Agaricomycetidae</taxon>
        <taxon>Agaricales</taxon>
        <taxon>Tricholomatineae</taxon>
        <taxon>Lyophyllaceae</taxon>
        <taxon>Lyophyllum</taxon>
    </lineage>
</organism>
<evidence type="ECO:0000313" key="3">
    <source>
        <dbReference type="Proteomes" id="UP001063166"/>
    </source>
</evidence>
<dbReference type="Proteomes" id="UP001063166">
    <property type="component" value="Unassembled WGS sequence"/>
</dbReference>
<feature type="compositionally biased region" description="Low complexity" evidence="1">
    <location>
        <begin position="51"/>
        <end position="68"/>
    </location>
</feature>
<feature type="compositionally biased region" description="Low complexity" evidence="1">
    <location>
        <begin position="286"/>
        <end position="296"/>
    </location>
</feature>
<feature type="region of interest" description="Disordered" evidence="1">
    <location>
        <begin position="426"/>
        <end position="527"/>
    </location>
</feature>
<feature type="compositionally biased region" description="Low complexity" evidence="1">
    <location>
        <begin position="456"/>
        <end position="470"/>
    </location>
</feature>
<feature type="region of interest" description="Disordered" evidence="1">
    <location>
        <begin position="200"/>
        <end position="256"/>
    </location>
</feature>
<feature type="compositionally biased region" description="Low complexity" evidence="1">
    <location>
        <begin position="232"/>
        <end position="243"/>
    </location>
</feature>
<feature type="compositionally biased region" description="Low complexity" evidence="1">
    <location>
        <begin position="509"/>
        <end position="520"/>
    </location>
</feature>
<keyword evidence="3" id="KW-1185">Reference proteome</keyword>
<gene>
    <name evidence="2" type="ORF">LshimejAT787_0704310</name>
</gene>
<dbReference type="AlphaFoldDB" id="A0A9P3PQI3"/>
<sequence length="559" mass="57611">MSPRNVFDPNGTTDSSTELLFPLPVLEYWANYFALWCEIYWDDYTNSLRTPGPGQPSQSPSATDAGSAVPPPPQAGGAPMFVVNNRPASRAHSFATPPPASSSATTTLQSPSPIISNNPVASPSIAPPTSPAAAGVANGQASPAHAANNVNQAHRSVPTGSHYVPNIPNVPRHAGATPLIHAPSPVTCINPALLSRMASTVIPSQSQDRSLTAGSGPTTPFQAPSPITHNNSAGPPSGSAASGLEHGRASPTPANNNVSQAHRAVALGFHNVRQGTSDVPRRERATPPFSSPSPAAILSRMSSFNTSSPTVVESGRASPAVQPQTLAPSQLQKTASSDMQERAPGQRSNRPQSPRVDTDASTGTIFVHYVPPEAEGDPAALPTPPLASTSTSSSAANDSSAPQAHRGSTINEQSAAFVGFVQVSGPTGKHERLQPADPTAPPLTGIENVFPDGTLGAQAQGNPGAAPSAGTGKRKRQGTPEVEPRPRKKANNTATNTKVNSLRRQATERAAMSARSSAPRGVPRSATAPSLPVFAFASPQASQGWYLPPSAGYHYPSPS</sequence>
<accession>A0A9P3PQI3</accession>
<feature type="compositionally biased region" description="Polar residues" evidence="1">
    <location>
        <begin position="200"/>
        <end position="231"/>
    </location>
</feature>
<feature type="compositionally biased region" description="Polar residues" evidence="1">
    <location>
        <begin position="321"/>
        <end position="338"/>
    </location>
</feature>
<proteinExistence type="predicted"/>
<reference evidence="2" key="1">
    <citation type="submission" date="2022-07" db="EMBL/GenBank/DDBJ databases">
        <title>The genome of Lyophyllum shimeji provides insight into the initial evolution of ectomycorrhizal fungal genome.</title>
        <authorList>
            <person name="Kobayashi Y."/>
            <person name="Shibata T."/>
            <person name="Hirakawa H."/>
            <person name="Shigenobu S."/>
            <person name="Nishiyama T."/>
            <person name="Yamada A."/>
            <person name="Hasebe M."/>
            <person name="Kawaguchi M."/>
        </authorList>
    </citation>
    <scope>NUCLEOTIDE SEQUENCE</scope>
    <source>
        <strain evidence="2">AT787</strain>
    </source>
</reference>
<evidence type="ECO:0000256" key="1">
    <source>
        <dbReference type="SAM" id="MobiDB-lite"/>
    </source>
</evidence>
<dbReference type="EMBL" id="BRPK01000007">
    <property type="protein sequence ID" value="GLB39921.1"/>
    <property type="molecule type" value="Genomic_DNA"/>
</dbReference>
<name>A0A9P3PQI3_LYOSH</name>
<feature type="region of interest" description="Disordered" evidence="1">
    <location>
        <begin position="51"/>
        <end position="144"/>
    </location>
</feature>
<protein>
    <submittedName>
        <fullName evidence="2">Uncharacterized protein</fullName>
    </submittedName>
</protein>
<feature type="compositionally biased region" description="Low complexity" evidence="1">
    <location>
        <begin position="91"/>
        <end position="124"/>
    </location>
</feature>
<comment type="caution">
    <text evidence="2">The sequence shown here is derived from an EMBL/GenBank/DDBJ whole genome shotgun (WGS) entry which is preliminary data.</text>
</comment>